<comment type="cofactor">
    <cofactor evidence="2">
        <name>Mn(2+)</name>
        <dbReference type="ChEBI" id="CHEBI:29035"/>
    </cofactor>
</comment>
<evidence type="ECO:0000256" key="6">
    <source>
        <dbReference type="ARBA" id="ARBA00022430"/>
    </source>
</evidence>
<keyword evidence="8 13" id="KW-0479">Metal-binding</keyword>
<dbReference type="Gene3D" id="3.40.718.10">
    <property type="entry name" value="Isopropylmalate Dehydrogenase"/>
    <property type="match status" value="1"/>
</dbReference>
<dbReference type="InterPro" id="IPR024084">
    <property type="entry name" value="IsoPropMal-DH-like_dom"/>
</dbReference>
<dbReference type="PANTHER" id="PTHR42979:SF1">
    <property type="entry name" value="3-ISOPROPYLMALATE DEHYDROGENASE"/>
    <property type="match status" value="1"/>
</dbReference>
<dbReference type="RefSeq" id="WP_239795954.1">
    <property type="nucleotide sequence ID" value="NZ_OU912926.1"/>
</dbReference>
<dbReference type="Proteomes" id="UP000839052">
    <property type="component" value="Chromosome"/>
</dbReference>
<proteinExistence type="inferred from homology"/>
<feature type="domain" description="Isopropylmalate dehydrogenase-like" evidence="15">
    <location>
        <begin position="2"/>
        <end position="355"/>
    </location>
</feature>
<sequence>MKIAILPGDGIGPEIIAQAVKVLEVLRREGLPVELEYAPIGGAGYDASGDPLPDATLNLAQQSDAVLLGAVGGYQYDALPRSLRPEQGLLRIRKGLNLFANLRPAQLYPELANASPLRLEVVSGLDIMILRELTGDIYFGQPRGIRTLDNGERQGFDTMVYSESEIARVAHVGFQIAMKRAGENGVGKVCSVDKANVLDTSMLWREIVTEVAKEYPAVELSHMYVDNAAMQLVRAPKQFDVILTGNIFGDILSDEASMLTGSIGMLPSASLDANNKGLYEPCHGSAPDIARKNIANPLATILSLAMMMRYTFARVDIAQRIESSVRKTLQRGLRTADIAEAGMEKIGTDAMGDAVVAALLN</sequence>
<dbReference type="InterPro" id="IPR019818">
    <property type="entry name" value="IsoCit/isopropylmalate_DH_CS"/>
</dbReference>
<feature type="binding site" evidence="13">
    <location>
        <position position="226"/>
    </location>
    <ligand>
        <name>substrate</name>
    </ligand>
</feature>
<comment type="subcellular location">
    <subcellularLocation>
        <location evidence="13">Cytoplasm</location>
    </subcellularLocation>
</comment>
<evidence type="ECO:0000256" key="12">
    <source>
        <dbReference type="ARBA" id="ARBA00023304"/>
    </source>
</evidence>
<feature type="binding site" evidence="13">
    <location>
        <position position="250"/>
    </location>
    <ligand>
        <name>Mg(2+)</name>
        <dbReference type="ChEBI" id="CHEBI:18420"/>
    </ligand>
</feature>
<dbReference type="PANTHER" id="PTHR42979">
    <property type="entry name" value="3-ISOPROPYLMALATE DEHYDROGENASE"/>
    <property type="match status" value="1"/>
</dbReference>
<comment type="similarity">
    <text evidence="4 13">Belongs to the isocitrate and isopropylmalate dehydrogenases family. LeuB type 1 subfamily.</text>
</comment>
<keyword evidence="13" id="KW-0963">Cytoplasm</keyword>
<keyword evidence="7 13" id="KW-0028">Amino-acid biosynthesis</keyword>
<dbReference type="HAMAP" id="MF_01033">
    <property type="entry name" value="LeuB_type1"/>
    <property type="match status" value="1"/>
</dbReference>
<dbReference type="SUPFAM" id="SSF53659">
    <property type="entry name" value="Isocitrate/Isopropylmalate dehydrogenase-like"/>
    <property type="match status" value="1"/>
</dbReference>
<comment type="catalytic activity">
    <reaction evidence="1 13 14">
        <text>(2R,3S)-3-isopropylmalate + NAD(+) = 4-methyl-2-oxopentanoate + CO2 + NADH</text>
        <dbReference type="Rhea" id="RHEA:32271"/>
        <dbReference type="ChEBI" id="CHEBI:16526"/>
        <dbReference type="ChEBI" id="CHEBI:17865"/>
        <dbReference type="ChEBI" id="CHEBI:35121"/>
        <dbReference type="ChEBI" id="CHEBI:57540"/>
        <dbReference type="ChEBI" id="CHEBI:57945"/>
        <dbReference type="EC" id="1.1.1.85"/>
    </reaction>
</comment>
<feature type="binding site" evidence="13">
    <location>
        <begin position="73"/>
        <end position="86"/>
    </location>
    <ligand>
        <name>NAD(+)</name>
        <dbReference type="ChEBI" id="CHEBI:57540"/>
    </ligand>
</feature>
<evidence type="ECO:0000313" key="17">
    <source>
        <dbReference type="Proteomes" id="UP000839052"/>
    </source>
</evidence>
<feature type="binding site" evidence="13">
    <location>
        <begin position="284"/>
        <end position="296"/>
    </location>
    <ligand>
        <name>NAD(+)</name>
        <dbReference type="ChEBI" id="CHEBI:57540"/>
    </ligand>
</feature>
<evidence type="ECO:0000256" key="14">
    <source>
        <dbReference type="RuleBase" id="RU004445"/>
    </source>
</evidence>
<feature type="site" description="Important for catalysis" evidence="13">
    <location>
        <position position="194"/>
    </location>
</feature>
<evidence type="ECO:0000313" key="16">
    <source>
        <dbReference type="EMBL" id="CAG9931929.1"/>
    </source>
</evidence>
<dbReference type="SMART" id="SM01329">
    <property type="entry name" value="Iso_dh"/>
    <property type="match status" value="1"/>
</dbReference>
<feature type="binding site" evidence="13">
    <location>
        <position position="131"/>
    </location>
    <ligand>
        <name>substrate</name>
    </ligand>
</feature>
<reference evidence="16 17" key="1">
    <citation type="submission" date="2021-10" db="EMBL/GenBank/DDBJ databases">
        <authorList>
            <person name="Koch H."/>
        </authorList>
    </citation>
    <scope>NUCLEOTIDE SEQUENCE [LARGE SCALE GENOMIC DNA]</scope>
    <source>
        <strain evidence="16">6680</strain>
    </source>
</reference>
<keyword evidence="11 13" id="KW-0520">NAD</keyword>
<dbReference type="NCBIfam" id="TIGR00169">
    <property type="entry name" value="leuB"/>
    <property type="match status" value="1"/>
</dbReference>
<name>A0ABM8YWQ9_9PROT</name>
<dbReference type="PROSITE" id="PS00470">
    <property type="entry name" value="IDH_IMDH"/>
    <property type="match status" value="1"/>
</dbReference>
<evidence type="ECO:0000256" key="4">
    <source>
        <dbReference type="ARBA" id="ARBA00008319"/>
    </source>
</evidence>
<feature type="binding site" evidence="13">
    <location>
        <position position="103"/>
    </location>
    <ligand>
        <name>substrate</name>
    </ligand>
</feature>
<evidence type="ECO:0000256" key="1">
    <source>
        <dbReference type="ARBA" id="ARBA00000624"/>
    </source>
</evidence>
<feature type="site" description="Important for catalysis" evidence="13">
    <location>
        <position position="138"/>
    </location>
</feature>
<feature type="binding site" evidence="13">
    <location>
        <position position="254"/>
    </location>
    <ligand>
        <name>Mg(2+)</name>
        <dbReference type="ChEBI" id="CHEBI:18420"/>
    </ligand>
</feature>
<evidence type="ECO:0000256" key="10">
    <source>
        <dbReference type="ARBA" id="ARBA00023002"/>
    </source>
</evidence>
<evidence type="ECO:0000256" key="13">
    <source>
        <dbReference type="HAMAP-Rule" id="MF_01033"/>
    </source>
</evidence>
<evidence type="ECO:0000256" key="7">
    <source>
        <dbReference type="ARBA" id="ARBA00022605"/>
    </source>
</evidence>
<protein>
    <recommendedName>
        <fullName evidence="13">3-isopropylmalate dehydrogenase</fullName>
        <ecNumber evidence="13">1.1.1.85</ecNumber>
    </recommendedName>
    <alternativeName>
        <fullName evidence="13">3-IPM-DH</fullName>
    </alternativeName>
    <alternativeName>
        <fullName evidence="13">Beta-IPM dehydrogenase</fullName>
        <shortName evidence="13">IMDH</shortName>
    </alternativeName>
</protein>
<dbReference type="EC" id="1.1.1.85" evidence="13"/>
<dbReference type="Pfam" id="PF00180">
    <property type="entry name" value="Iso_dh"/>
    <property type="match status" value="1"/>
</dbReference>
<evidence type="ECO:0000256" key="11">
    <source>
        <dbReference type="ARBA" id="ARBA00023027"/>
    </source>
</evidence>
<dbReference type="InterPro" id="IPR004429">
    <property type="entry name" value="Isopropylmalate_DH"/>
</dbReference>
<keyword evidence="12 13" id="KW-0100">Branched-chain amino acid biosynthesis</keyword>
<keyword evidence="9 13" id="KW-0460">Magnesium</keyword>
<feature type="binding site" evidence="13">
    <location>
        <position position="93"/>
    </location>
    <ligand>
        <name>substrate</name>
    </ligand>
</feature>
<dbReference type="GO" id="GO:0003862">
    <property type="term" value="F:3-isopropylmalate dehydrogenase activity"/>
    <property type="evidence" value="ECO:0007669"/>
    <property type="project" value="UniProtKB-EC"/>
</dbReference>
<evidence type="ECO:0000256" key="9">
    <source>
        <dbReference type="ARBA" id="ARBA00022842"/>
    </source>
</evidence>
<accession>A0ABM8YWQ9</accession>
<comment type="cofactor">
    <cofactor evidence="13 14">
        <name>Mg(2+)</name>
        <dbReference type="ChEBI" id="CHEBI:18420"/>
    </cofactor>
    <cofactor evidence="13 14">
        <name>Mn(2+)</name>
        <dbReference type="ChEBI" id="CHEBI:29035"/>
    </cofactor>
    <text evidence="13 14">Binds 1 Mg(2+) or Mn(2+) ion per subunit.</text>
</comment>
<comment type="function">
    <text evidence="13 14">Catalyzes the oxidation of 3-carboxy-2-hydroxy-4-methylpentanoate (3-isopropylmalate) to 3-carboxy-4-methyl-2-oxopentanoate. The product decarboxylates to 4-methyl-2 oxopentanoate.</text>
</comment>
<dbReference type="EMBL" id="OU912926">
    <property type="protein sequence ID" value="CAG9931929.1"/>
    <property type="molecule type" value="Genomic_DNA"/>
</dbReference>
<evidence type="ECO:0000256" key="5">
    <source>
        <dbReference type="ARBA" id="ARBA00011738"/>
    </source>
</evidence>
<evidence type="ECO:0000256" key="3">
    <source>
        <dbReference type="ARBA" id="ARBA00004762"/>
    </source>
</evidence>
<keyword evidence="13" id="KW-0464">Manganese</keyword>
<evidence type="ECO:0000256" key="2">
    <source>
        <dbReference type="ARBA" id="ARBA00001936"/>
    </source>
</evidence>
<evidence type="ECO:0000259" key="15">
    <source>
        <dbReference type="SMART" id="SM01329"/>
    </source>
</evidence>
<gene>
    <name evidence="13 16" type="primary">leuB</name>
    <name evidence="16" type="ORF">NTG6680_0676</name>
</gene>
<keyword evidence="6 13" id="KW-0432">Leucine biosynthesis</keyword>
<organism evidence="16 17">
    <name type="scientific">Candidatus Nitrotoga arctica</name>
    <dbReference type="NCBI Taxonomy" id="453162"/>
    <lineage>
        <taxon>Bacteria</taxon>
        <taxon>Pseudomonadati</taxon>
        <taxon>Pseudomonadota</taxon>
        <taxon>Betaproteobacteria</taxon>
        <taxon>Nitrosomonadales</taxon>
        <taxon>Gallionellaceae</taxon>
        <taxon>Candidatus Nitrotoga</taxon>
    </lineage>
</organism>
<evidence type="ECO:0000256" key="8">
    <source>
        <dbReference type="ARBA" id="ARBA00022723"/>
    </source>
</evidence>
<feature type="binding site" evidence="13">
    <location>
        <position position="226"/>
    </location>
    <ligand>
        <name>Mg(2+)</name>
        <dbReference type="ChEBI" id="CHEBI:18420"/>
    </ligand>
</feature>
<keyword evidence="17" id="KW-1185">Reference proteome</keyword>
<comment type="pathway">
    <text evidence="3 13 14">Amino-acid biosynthesis; L-leucine biosynthesis; L-leucine from 3-methyl-2-oxobutanoate: step 3/4.</text>
</comment>
<keyword evidence="10 13" id="KW-0560">Oxidoreductase</keyword>
<comment type="subunit">
    <text evidence="5 13 14">Homodimer.</text>
</comment>